<evidence type="ECO:0000313" key="3">
    <source>
        <dbReference type="EMBL" id="BFM43830.1"/>
    </source>
</evidence>
<accession>A0AAT9H2Y0</accession>
<feature type="compositionally biased region" description="Pro residues" evidence="1">
    <location>
        <begin position="906"/>
        <end position="915"/>
    </location>
</feature>
<feature type="compositionally biased region" description="Basic and acidic residues" evidence="1">
    <location>
        <begin position="166"/>
        <end position="175"/>
    </location>
</feature>
<dbReference type="Pfam" id="PF13699">
    <property type="entry name" value="eCIS_core"/>
    <property type="match status" value="1"/>
</dbReference>
<evidence type="ECO:0000259" key="2">
    <source>
        <dbReference type="Pfam" id="PF13699"/>
    </source>
</evidence>
<evidence type="ECO:0000256" key="1">
    <source>
        <dbReference type="SAM" id="MobiDB-lite"/>
    </source>
</evidence>
<feature type="region of interest" description="Disordered" evidence="1">
    <location>
        <begin position="102"/>
        <end position="209"/>
    </location>
</feature>
<feature type="domain" description="eCIS core" evidence="2">
    <location>
        <begin position="204"/>
        <end position="280"/>
    </location>
</feature>
<feature type="region of interest" description="Disordered" evidence="1">
    <location>
        <begin position="1"/>
        <end position="24"/>
    </location>
</feature>
<feature type="compositionally biased region" description="Low complexity" evidence="1">
    <location>
        <begin position="892"/>
        <end position="905"/>
    </location>
</feature>
<feature type="compositionally biased region" description="Basic and acidic residues" evidence="1">
    <location>
        <begin position="103"/>
        <end position="118"/>
    </location>
</feature>
<dbReference type="InterPro" id="IPR025295">
    <property type="entry name" value="eCIS_core_dom"/>
</dbReference>
<feature type="compositionally biased region" description="Basic and acidic residues" evidence="1">
    <location>
        <begin position="150"/>
        <end position="159"/>
    </location>
</feature>
<sequence>MTAFTKKSAHSQNHAASANEKGNDAFFGVQAKLSIGKSNDKYEAEADKAADQIVAKAPKNNPEPFFSPSPIVQNKLEEVQKKEEAAPQKSIAENISPVVQLKPETEEKETVVQEKATTEEAIPTKTEIQKKETAKTTENVLTPKPVVQAKKAEEEVQTKEEEEEEIQSKEDEKELQMSASADANPSDDSNLEDNLSRSKGGGSPLSENIRTEMESGFGADFGKVKVHNDSNAVQMNKELGSQAFASGNNIYFNEGKYNTNSTAGKHLLAHELTHTLQQGASTVQPKMIQKTPTATTPVATASASSERISLQTPTFTPPEAIATQIEAAGSRGAEVDVTFGQWASGTIKMKKNTDGTYNTKDNRQSINLNISYLSPLTSINITPVLAIQIDNNNINGYITVKTGDRLVGNPAGLINAIKDNSEAFGWIGIDVTSVPNVQNSIEGGNLTLTANGIPVQLGGFVNATLDFGIQGEAITFRASGSIEVPNLDPTQITIERNAEGNITGEIDLAVNMANFNGSIHAAFLNGTFDIRGTVGYQTEKISGQVTLLVTDAATARNAALSQLDPAQIDESARETNGIPEANSGPTPGPRAMAGWGEVDFSFTEWMTGRAMVIIDNEGHVTIHGEITPPAEVELFAQRDYIREIFTVEVRTMYGVPLVGNVFLFANIGLEALAKIGPAKIYNIRAVGTYSTDPAVFNDFSLSASFNMSMFAGLRLRAEGGLGVELLGHDIKVGVGVNALAGIRGYVDATPTIGYRETASPEAGRQGEFYIHGHAEMAAQPFLALGGDLFVELDSPWWSPAPDDKWTWPLGELEYPLPGEFGIGADVDYVLGSDELPEVEFAPVDFNSDKFMTDLMNDHVPPAQSTDTEHPAEFQEGAAGGEGSATPQVTDSTGNPNAGTTGTPPGADAPPNPPTPEVLAHWGDGLQALRALATTSENHPLTQAQITAELNPIRTRHHFTHLTARRNGENWNIDAEMPNINNHNTPILVKGIRGAGEEENGEVNGETNAVKGEILQIERPFDETDGDRHTLRFRDNHNAIQLMVHSDPKDIFEYLHSDEVDQNDSTVRDAIRLATEIRTMANNAANTSGVIPNLNSKMRELSEMMSHIRGNLRRYLPANPVYNYQPQGNKAHKAEVTLLSANRSGGTEPGGSFVQGWEAIQTGGLTRGAGHWKRLHLINQGFGGFGIPENLTPGTTSNNSSYDNRFDDPVKNLIGSRPNDPTKQGVVKIVAEVDSYYSGLFPANVSAPLGGPLDVKDPANRVTRDNYAQHIKFEAWEYNYVNRSWELGNKFVDAGLDIDLPDWNSVNPPVIGVGTRSEIVRAYNSLQPRDKYRVDSQLSSSFESILTDTVMDIIRSRTYSNVTDFRNAITAEVSAPSTPSGRRTPETITRLNEVKNIIPIMVNANVLKF</sequence>
<feature type="region of interest" description="Disordered" evidence="1">
    <location>
        <begin position="873"/>
        <end position="919"/>
    </location>
</feature>
<dbReference type="RefSeq" id="WP_369614998.1">
    <property type="nucleotide sequence ID" value="NZ_AP031573.1"/>
</dbReference>
<feature type="compositionally biased region" description="Low complexity" evidence="1">
    <location>
        <begin position="178"/>
        <end position="188"/>
    </location>
</feature>
<reference evidence="3" key="1">
    <citation type="submission" date="2024-05" db="EMBL/GenBank/DDBJ databases">
        <title>Whole-Genome Sequence of CFS9, a Potential Fish Probiotic Isolated from the Body Surface of Silurus asotus.</title>
        <authorList>
            <person name="Kojima M."/>
            <person name="Tobioka K."/>
            <person name="Yokota K."/>
            <person name="Nakatani H."/>
            <person name="Hori K."/>
            <person name="Tamaru Y."/>
            <person name="Okazaki F."/>
        </authorList>
    </citation>
    <scope>NUCLEOTIDE SEQUENCE</scope>
    <source>
        <strain evidence="3">CFS9</strain>
    </source>
</reference>
<feature type="compositionally biased region" description="Low complexity" evidence="1">
    <location>
        <begin position="10"/>
        <end position="19"/>
    </location>
</feature>
<gene>
    <name evidence="3" type="ORF">CFS9_24710</name>
</gene>
<proteinExistence type="predicted"/>
<dbReference type="EMBL" id="AP031573">
    <property type="protein sequence ID" value="BFM43830.1"/>
    <property type="molecule type" value="Genomic_DNA"/>
</dbReference>
<name>A0AAT9H2Y0_9FLAO</name>
<organism evidence="3">
    <name type="scientific">Flavobacterium sp. CFS9</name>
    <dbReference type="NCBI Taxonomy" id="3143118"/>
    <lineage>
        <taxon>Bacteria</taxon>
        <taxon>Pseudomonadati</taxon>
        <taxon>Bacteroidota</taxon>
        <taxon>Flavobacteriia</taxon>
        <taxon>Flavobacteriales</taxon>
        <taxon>Flavobacteriaceae</taxon>
        <taxon>Flavobacterium</taxon>
    </lineage>
</organism>
<protein>
    <recommendedName>
        <fullName evidence="2">eCIS core domain-containing protein</fullName>
    </recommendedName>
</protein>